<evidence type="ECO:0000259" key="5">
    <source>
        <dbReference type="PROSITE" id="PS51118"/>
    </source>
</evidence>
<keyword evidence="1" id="KW-0805">Transcription regulation</keyword>
<feature type="domain" description="HTH hxlR-type" evidence="5">
    <location>
        <begin position="7"/>
        <end position="105"/>
    </location>
</feature>
<keyword evidence="3" id="KW-0804">Transcription</keyword>
<name>A0A4Z1CA56_9RHOB</name>
<sequence>MTPPFTCGLDAVLFVMGGKWKPLIVYYLAHRTLRYGEVRRSVGKVSDKVLAQQLKELAADGIVARRDFLQIPPHVEYSLTPFGSSLSQALTQLCAWGTHHAAELEAIAERSASGTKDDRIGHKSGRTPQLRDDDTSQALPLTD</sequence>
<evidence type="ECO:0000313" key="6">
    <source>
        <dbReference type="EMBL" id="TGN61946.1"/>
    </source>
</evidence>
<comment type="caution">
    <text evidence="6">The sequence shown here is derived from an EMBL/GenBank/DDBJ whole genome shotgun (WGS) entry which is preliminary data.</text>
</comment>
<accession>A0A4Z1CA56</accession>
<dbReference type="Proteomes" id="UP000297972">
    <property type="component" value="Unassembled WGS sequence"/>
</dbReference>
<dbReference type="InterPro" id="IPR002577">
    <property type="entry name" value="HTH_HxlR"/>
</dbReference>
<evidence type="ECO:0000256" key="4">
    <source>
        <dbReference type="SAM" id="MobiDB-lite"/>
    </source>
</evidence>
<dbReference type="Pfam" id="PF01638">
    <property type="entry name" value="HxlR"/>
    <property type="match status" value="1"/>
</dbReference>
<dbReference type="PANTHER" id="PTHR33204">
    <property type="entry name" value="TRANSCRIPTIONAL REGULATOR, MARR FAMILY"/>
    <property type="match status" value="1"/>
</dbReference>
<dbReference type="Gene3D" id="1.10.10.10">
    <property type="entry name" value="Winged helix-like DNA-binding domain superfamily/Winged helix DNA-binding domain"/>
    <property type="match status" value="1"/>
</dbReference>
<dbReference type="OrthoDB" id="9800350at2"/>
<dbReference type="PROSITE" id="PS51118">
    <property type="entry name" value="HTH_HXLR"/>
    <property type="match status" value="1"/>
</dbReference>
<dbReference type="GO" id="GO:0003677">
    <property type="term" value="F:DNA binding"/>
    <property type="evidence" value="ECO:0007669"/>
    <property type="project" value="UniProtKB-KW"/>
</dbReference>
<evidence type="ECO:0000256" key="3">
    <source>
        <dbReference type="ARBA" id="ARBA00023163"/>
    </source>
</evidence>
<evidence type="ECO:0000256" key="1">
    <source>
        <dbReference type="ARBA" id="ARBA00023015"/>
    </source>
</evidence>
<evidence type="ECO:0000313" key="7">
    <source>
        <dbReference type="Proteomes" id="UP000297972"/>
    </source>
</evidence>
<keyword evidence="7" id="KW-1185">Reference proteome</keyword>
<dbReference type="RefSeq" id="WP_135817239.1">
    <property type="nucleotide sequence ID" value="NZ_SRPG01000063.1"/>
</dbReference>
<keyword evidence="2" id="KW-0238">DNA-binding</keyword>
<protein>
    <submittedName>
        <fullName evidence="6">Transcriptional regulator</fullName>
    </submittedName>
</protein>
<dbReference type="PANTHER" id="PTHR33204:SF29">
    <property type="entry name" value="TRANSCRIPTIONAL REGULATOR"/>
    <property type="match status" value="1"/>
</dbReference>
<dbReference type="AlphaFoldDB" id="A0A4Z1CA56"/>
<dbReference type="InterPro" id="IPR036388">
    <property type="entry name" value="WH-like_DNA-bd_sf"/>
</dbReference>
<dbReference type="SUPFAM" id="SSF46785">
    <property type="entry name" value="Winged helix' DNA-binding domain"/>
    <property type="match status" value="1"/>
</dbReference>
<proteinExistence type="predicted"/>
<reference evidence="6 7" key="1">
    <citation type="submission" date="2019-03" db="EMBL/GenBank/DDBJ databases">
        <authorList>
            <person name="Li J."/>
        </authorList>
    </citation>
    <scope>NUCLEOTIDE SEQUENCE [LARGE SCALE GENOMIC DNA]</scope>
    <source>
        <strain evidence="6 7">3058</strain>
    </source>
</reference>
<dbReference type="EMBL" id="SRPG01000063">
    <property type="protein sequence ID" value="TGN61946.1"/>
    <property type="molecule type" value="Genomic_DNA"/>
</dbReference>
<evidence type="ECO:0000256" key="2">
    <source>
        <dbReference type="ARBA" id="ARBA00023125"/>
    </source>
</evidence>
<organism evidence="6 7">
    <name type="scientific">Paracoccus liaowanqingii</name>
    <dbReference type="NCBI Taxonomy" id="2560053"/>
    <lineage>
        <taxon>Bacteria</taxon>
        <taxon>Pseudomonadati</taxon>
        <taxon>Pseudomonadota</taxon>
        <taxon>Alphaproteobacteria</taxon>
        <taxon>Rhodobacterales</taxon>
        <taxon>Paracoccaceae</taxon>
        <taxon>Paracoccus</taxon>
    </lineage>
</organism>
<dbReference type="InterPro" id="IPR036390">
    <property type="entry name" value="WH_DNA-bd_sf"/>
</dbReference>
<feature type="region of interest" description="Disordered" evidence="4">
    <location>
        <begin position="110"/>
        <end position="143"/>
    </location>
</feature>
<gene>
    <name evidence="6" type="ORF">E4L95_08500</name>
</gene>